<name>A0A0C2VL32_9BACL</name>
<dbReference type="STRING" id="889306.KP78_22470"/>
<dbReference type="Proteomes" id="UP000031938">
    <property type="component" value="Unassembled WGS sequence"/>
</dbReference>
<evidence type="ECO:0000313" key="1">
    <source>
        <dbReference type="EMBL" id="KIL44703.1"/>
    </source>
</evidence>
<dbReference type="OrthoDB" id="2361617at2"/>
<dbReference type="EMBL" id="JXRP01000018">
    <property type="protein sequence ID" value="KIL44703.1"/>
    <property type="molecule type" value="Genomic_DNA"/>
</dbReference>
<dbReference type="AlphaFoldDB" id="A0A0C2VL32"/>
<sequence>MKKGIQLDILRIPTAQGTIIVYTEGFKDEGSRGRVFAEMNGQSVSSAGHNRKRTIVRTIAQLHQKLSMSQDLSQ</sequence>
<reference evidence="1 2" key="1">
    <citation type="submission" date="2015-01" db="EMBL/GenBank/DDBJ databases">
        <title>Genome sequencing of Jeotgalibacillus soli.</title>
        <authorList>
            <person name="Goh K.M."/>
            <person name="Chan K.-G."/>
            <person name="Yaakop A.S."/>
            <person name="Ee R."/>
            <person name="Gan H.M."/>
            <person name="Chan C.S."/>
        </authorList>
    </citation>
    <scope>NUCLEOTIDE SEQUENCE [LARGE SCALE GENOMIC DNA]</scope>
    <source>
        <strain evidence="1 2">P9</strain>
    </source>
</reference>
<dbReference type="PATRIC" id="fig|889306.3.peg.2260"/>
<comment type="caution">
    <text evidence="1">The sequence shown here is derived from an EMBL/GenBank/DDBJ whole genome shotgun (WGS) entry which is preliminary data.</text>
</comment>
<keyword evidence="2" id="KW-1185">Reference proteome</keyword>
<organism evidence="1 2">
    <name type="scientific">Jeotgalibacillus soli</name>
    <dbReference type="NCBI Taxonomy" id="889306"/>
    <lineage>
        <taxon>Bacteria</taxon>
        <taxon>Bacillati</taxon>
        <taxon>Bacillota</taxon>
        <taxon>Bacilli</taxon>
        <taxon>Bacillales</taxon>
        <taxon>Caryophanaceae</taxon>
        <taxon>Jeotgalibacillus</taxon>
    </lineage>
</organism>
<dbReference type="RefSeq" id="WP_052474765.1">
    <property type="nucleotide sequence ID" value="NZ_JXRP01000018.1"/>
</dbReference>
<protein>
    <submittedName>
        <fullName evidence="1">Uncharacterized protein</fullName>
    </submittedName>
</protein>
<gene>
    <name evidence="1" type="ORF">KP78_22470</name>
</gene>
<evidence type="ECO:0000313" key="2">
    <source>
        <dbReference type="Proteomes" id="UP000031938"/>
    </source>
</evidence>
<accession>A0A0C2VL32</accession>
<proteinExistence type="predicted"/>